<dbReference type="EMBL" id="CP054544">
    <property type="protein sequence ID" value="QSL66630.1"/>
    <property type="molecule type" value="Genomic_DNA"/>
</dbReference>
<dbReference type="Proteomes" id="UP000663699">
    <property type="component" value="Chromosome 13"/>
</dbReference>
<dbReference type="PANTHER" id="PTHR14978">
    <property type="entry name" value="BETA-CATENIN-LIKE PROTEIN 1 NUCLEAR ASSOCIATED PROTEIN"/>
    <property type="match status" value="1"/>
</dbReference>
<dbReference type="GO" id="GO:0010467">
    <property type="term" value="P:gene expression"/>
    <property type="evidence" value="ECO:0007669"/>
    <property type="project" value="UniProtKB-ARBA"/>
</dbReference>
<evidence type="ECO:0000256" key="4">
    <source>
        <dbReference type="ARBA" id="ARBA00023054"/>
    </source>
</evidence>
<evidence type="ECO:0000259" key="6">
    <source>
        <dbReference type="SMART" id="SM01156"/>
    </source>
</evidence>
<dbReference type="SMART" id="SM01156">
    <property type="entry name" value="DUF1716"/>
    <property type="match status" value="1"/>
</dbReference>
<evidence type="ECO:0000256" key="1">
    <source>
        <dbReference type="ARBA" id="ARBA00004123"/>
    </source>
</evidence>
<evidence type="ECO:0000256" key="5">
    <source>
        <dbReference type="ARBA" id="ARBA00023242"/>
    </source>
</evidence>
<comment type="subcellular location">
    <subcellularLocation>
        <location evidence="1">Nucleus</location>
    </subcellularLocation>
</comment>
<name>A0A899FRV8_9ASCO</name>
<dbReference type="InterPro" id="IPR013180">
    <property type="entry name" value="CTNNBL1_N"/>
</dbReference>
<keyword evidence="2" id="KW-0597">Phosphoprotein</keyword>
<proteinExistence type="predicted"/>
<sequence>MEIDDLFQKPEPVLKKRKIVPINPLETFKNTQNTYVEKNDRNAGLGNALDHSVSRGLEEEDERFLGGGLTKGQEEILDFIDENDKNHALEQEKIDASSFKKMALKFERAITKNQELRMKYSEHPEKFLSSEADLDSEIKALSVLSGYPELYSEMLRLGSHKSLIGLLSHENIDISISVLELFDELLHDDVDHDEDQMKLLINSLIEAQLFNALADNMARFNELNESDSRGVFLILSILENISSFSYTFSENAVSSTNILEWLLQRLQVKEFPISQNKQYVAELLAIYTSSSFIRKKIIDLNGVDILLHILSPYRKRDPVKDIEDEFVENIFDCLCSLLEEKEGKGKFIDSEGVELCLIMLRYVNVCDIIVLNVIRHGKISKYRSLKVLDHALGGFHSISCCERLVEAAGLKNIFSIFMKKPPLKVTEYLLGIFLSLLRLLPIDSIPRIRTLAKFVEKDYEKISRLMELRKFYKSRVDSANQKMMERLKGLSQDERIEKESEIYFDLVDAGLYSLQVIDLILAWLCIEDVGIKKKVQDLLEIEGLNLLSIKAVLQEYLNNMQVEGSESDKSDNAMEEIEMKANICDNW</sequence>
<accession>A0A899FRV8</accession>
<evidence type="ECO:0000313" key="8">
    <source>
        <dbReference type="Proteomes" id="UP000663699"/>
    </source>
</evidence>
<dbReference type="Gene3D" id="1.25.10.10">
    <property type="entry name" value="Leucine-rich Repeat Variant"/>
    <property type="match status" value="1"/>
</dbReference>
<evidence type="ECO:0000313" key="7">
    <source>
        <dbReference type="EMBL" id="QSL66630.1"/>
    </source>
</evidence>
<dbReference type="AlphaFoldDB" id="A0A899FRV8"/>
<dbReference type="OrthoDB" id="1898821at2759"/>
<keyword evidence="8" id="KW-1185">Reference proteome</keyword>
<gene>
    <name evidence="7" type="ORF">MERGE_001013</name>
</gene>
<dbReference type="InterPro" id="IPR039678">
    <property type="entry name" value="CTNNBL1"/>
</dbReference>
<dbReference type="FunFam" id="1.25.10.10:FF:001136">
    <property type="entry name" value="Beta-catenin-like protein 1"/>
    <property type="match status" value="1"/>
</dbReference>
<keyword evidence="3" id="KW-0677">Repeat</keyword>
<keyword evidence="5" id="KW-0539">Nucleus</keyword>
<dbReference type="InterPro" id="IPR011989">
    <property type="entry name" value="ARM-like"/>
</dbReference>
<dbReference type="PANTHER" id="PTHR14978:SF0">
    <property type="entry name" value="BETA-CATENIN-LIKE PROTEIN 1"/>
    <property type="match status" value="1"/>
</dbReference>
<keyword evidence="4" id="KW-0175">Coiled coil</keyword>
<organism evidence="7 8">
    <name type="scientific">Pneumocystis wakefieldiae</name>
    <dbReference type="NCBI Taxonomy" id="38082"/>
    <lineage>
        <taxon>Eukaryota</taxon>
        <taxon>Fungi</taxon>
        <taxon>Dikarya</taxon>
        <taxon>Ascomycota</taxon>
        <taxon>Taphrinomycotina</taxon>
        <taxon>Pneumocystomycetes</taxon>
        <taxon>Pneumocystaceae</taxon>
        <taxon>Pneumocystis</taxon>
    </lineage>
</organism>
<reference evidence="7" key="1">
    <citation type="submission" date="2020-06" db="EMBL/GenBank/DDBJ databases">
        <title>Genomes of multiple members of Pneumocystis genus reveal paths to human pathogen Pneumocystis jirovecii.</title>
        <authorList>
            <person name="Cisse O.H."/>
            <person name="Ma L."/>
            <person name="Dekker J."/>
            <person name="Khil P."/>
            <person name="Jo J."/>
            <person name="Brenchley J."/>
            <person name="Blair R."/>
            <person name="Pahar B."/>
            <person name="Chabe M."/>
            <person name="Van Rompay K.A."/>
            <person name="Keesler R."/>
            <person name="Sukura A."/>
            <person name="Hirsch V."/>
            <person name="Kutty G."/>
            <person name="Liu Y."/>
            <person name="Peng L."/>
            <person name="Chen J."/>
            <person name="Song J."/>
            <person name="Weissenbacher-Lang C."/>
            <person name="Xu J."/>
            <person name="Upham N.S."/>
            <person name="Stajich J.E."/>
            <person name="Cuomo C.A."/>
            <person name="Cushion M.T."/>
            <person name="Kovacs J.A."/>
        </authorList>
    </citation>
    <scope>NUCLEOTIDE SEQUENCE</scope>
    <source>
        <strain evidence="7">2A</strain>
    </source>
</reference>
<dbReference type="Pfam" id="PF08216">
    <property type="entry name" value="CTNNBL"/>
    <property type="match status" value="1"/>
</dbReference>
<evidence type="ECO:0000256" key="2">
    <source>
        <dbReference type="ARBA" id="ARBA00022553"/>
    </source>
</evidence>
<feature type="domain" description="Beta-catenin-like protein 1 N-terminal" evidence="6">
    <location>
        <begin position="69"/>
        <end position="179"/>
    </location>
</feature>
<evidence type="ECO:0000256" key="3">
    <source>
        <dbReference type="ARBA" id="ARBA00022737"/>
    </source>
</evidence>
<dbReference type="SUPFAM" id="SSF48371">
    <property type="entry name" value="ARM repeat"/>
    <property type="match status" value="1"/>
</dbReference>
<dbReference type="InterPro" id="IPR016024">
    <property type="entry name" value="ARM-type_fold"/>
</dbReference>
<protein>
    <recommendedName>
        <fullName evidence="6">Beta-catenin-like protein 1 N-terminal domain-containing protein</fullName>
    </recommendedName>
</protein>
<dbReference type="GO" id="GO:0005681">
    <property type="term" value="C:spliceosomal complex"/>
    <property type="evidence" value="ECO:0007669"/>
    <property type="project" value="TreeGrafter"/>
</dbReference>